<evidence type="ECO:0000313" key="3">
    <source>
        <dbReference type="Proteomes" id="UP001432322"/>
    </source>
</evidence>
<dbReference type="AlphaFoldDB" id="A0AAV5WHV6"/>
<comment type="caution">
    <text evidence="2">The sequence shown here is derived from an EMBL/GenBank/DDBJ whole genome shotgun (WGS) entry which is preliminary data.</text>
</comment>
<protein>
    <submittedName>
        <fullName evidence="2">Uncharacterized protein</fullName>
    </submittedName>
</protein>
<reference evidence="2" key="1">
    <citation type="submission" date="2023-10" db="EMBL/GenBank/DDBJ databases">
        <title>Genome assembly of Pristionchus species.</title>
        <authorList>
            <person name="Yoshida K."/>
            <person name="Sommer R.J."/>
        </authorList>
    </citation>
    <scope>NUCLEOTIDE SEQUENCE</scope>
    <source>
        <strain evidence="2">RS5133</strain>
    </source>
</reference>
<proteinExistence type="predicted"/>
<feature type="compositionally biased region" description="Basic and acidic residues" evidence="1">
    <location>
        <begin position="57"/>
        <end position="76"/>
    </location>
</feature>
<sequence>VRLYTLTDRRVSVSFARITFTLEGMELKIHPVQYRLPHYVHDAAHLSIETKLPSPCEESKSGSDAKSGEERKKQEFPQRIFVAGDTDYEVLLLCP</sequence>
<accession>A0AAV5WHV6</accession>
<evidence type="ECO:0000313" key="2">
    <source>
        <dbReference type="EMBL" id="GMT29502.1"/>
    </source>
</evidence>
<gene>
    <name evidence="2" type="ORF">PFISCL1PPCAC_20799</name>
</gene>
<organism evidence="2 3">
    <name type="scientific">Pristionchus fissidentatus</name>
    <dbReference type="NCBI Taxonomy" id="1538716"/>
    <lineage>
        <taxon>Eukaryota</taxon>
        <taxon>Metazoa</taxon>
        <taxon>Ecdysozoa</taxon>
        <taxon>Nematoda</taxon>
        <taxon>Chromadorea</taxon>
        <taxon>Rhabditida</taxon>
        <taxon>Rhabditina</taxon>
        <taxon>Diplogasteromorpha</taxon>
        <taxon>Diplogasteroidea</taxon>
        <taxon>Neodiplogasteridae</taxon>
        <taxon>Pristionchus</taxon>
    </lineage>
</organism>
<name>A0AAV5WHV6_9BILA</name>
<feature type="region of interest" description="Disordered" evidence="1">
    <location>
        <begin position="51"/>
        <end position="78"/>
    </location>
</feature>
<evidence type="ECO:0000256" key="1">
    <source>
        <dbReference type="SAM" id="MobiDB-lite"/>
    </source>
</evidence>
<dbReference type="Proteomes" id="UP001432322">
    <property type="component" value="Unassembled WGS sequence"/>
</dbReference>
<dbReference type="EMBL" id="BTSY01000005">
    <property type="protein sequence ID" value="GMT29502.1"/>
    <property type="molecule type" value="Genomic_DNA"/>
</dbReference>
<keyword evidence="3" id="KW-1185">Reference proteome</keyword>
<feature type="non-terminal residue" evidence="2">
    <location>
        <position position="1"/>
    </location>
</feature>
<feature type="non-terminal residue" evidence="2">
    <location>
        <position position="95"/>
    </location>
</feature>